<dbReference type="CDD" id="cd00024">
    <property type="entry name" value="CD_CSD"/>
    <property type="match status" value="1"/>
</dbReference>
<dbReference type="Proteomes" id="UP000241769">
    <property type="component" value="Unassembled WGS sequence"/>
</dbReference>
<dbReference type="SUPFAM" id="SSF53098">
    <property type="entry name" value="Ribonuclease H-like"/>
    <property type="match status" value="1"/>
</dbReference>
<dbReference type="SUPFAM" id="SSF56112">
    <property type="entry name" value="Protein kinase-like (PK-like)"/>
    <property type="match status" value="1"/>
</dbReference>
<dbReference type="InterPro" id="IPR011009">
    <property type="entry name" value="Kinase-like_dom_sf"/>
</dbReference>
<reference evidence="5 6" key="1">
    <citation type="journal article" date="2018" name="Genome Biol. Evol.">
        <title>Multiple Roots of Fruiting Body Formation in Amoebozoa.</title>
        <authorList>
            <person name="Hillmann F."/>
            <person name="Forbes G."/>
            <person name="Novohradska S."/>
            <person name="Ferling I."/>
            <person name="Riege K."/>
            <person name="Groth M."/>
            <person name="Westermann M."/>
            <person name="Marz M."/>
            <person name="Spaller T."/>
            <person name="Winckler T."/>
            <person name="Schaap P."/>
            <person name="Glockner G."/>
        </authorList>
    </citation>
    <scope>NUCLEOTIDE SEQUENCE [LARGE SCALE GENOMIC DNA]</scope>
    <source>
        <strain evidence="5 6">Jena</strain>
    </source>
</reference>
<dbReference type="InterPro" id="IPR000719">
    <property type="entry name" value="Prot_kinase_dom"/>
</dbReference>
<keyword evidence="6" id="KW-1185">Reference proteome</keyword>
<comment type="caution">
    <text evidence="5">The sequence shown here is derived from an EMBL/GenBank/DDBJ whole genome shotgun (WGS) entry which is preliminary data.</text>
</comment>
<dbReference type="PANTHER" id="PTHR37984:SF15">
    <property type="entry name" value="INTEGRASE CATALYTIC DOMAIN-CONTAINING PROTEIN"/>
    <property type="match status" value="1"/>
</dbReference>
<dbReference type="InterPro" id="IPR001584">
    <property type="entry name" value="Integrase_cat-core"/>
</dbReference>
<dbReference type="Pfam" id="PF00385">
    <property type="entry name" value="Chromo"/>
    <property type="match status" value="1"/>
</dbReference>
<dbReference type="InParanoid" id="A0A2P6NFJ1"/>
<dbReference type="AlphaFoldDB" id="A0A2P6NFJ1"/>
<dbReference type="GO" id="GO:0003676">
    <property type="term" value="F:nucleic acid binding"/>
    <property type="evidence" value="ECO:0007669"/>
    <property type="project" value="InterPro"/>
</dbReference>
<gene>
    <name evidence="5" type="ORF">PROFUN_09821</name>
</gene>
<dbReference type="InterPro" id="IPR056924">
    <property type="entry name" value="SH3_Tf2-1"/>
</dbReference>
<evidence type="ECO:0000256" key="1">
    <source>
        <dbReference type="SAM" id="MobiDB-lite"/>
    </source>
</evidence>
<feature type="compositionally biased region" description="Basic and acidic residues" evidence="1">
    <location>
        <begin position="542"/>
        <end position="551"/>
    </location>
</feature>
<protein>
    <submittedName>
        <fullName evidence="5">Retrotransposable element protein</fullName>
    </submittedName>
</protein>
<dbReference type="PANTHER" id="PTHR37984">
    <property type="entry name" value="PROTEIN CBG26694"/>
    <property type="match status" value="1"/>
</dbReference>
<dbReference type="STRING" id="1890364.A0A2P6NFJ1"/>
<dbReference type="SMART" id="SM00220">
    <property type="entry name" value="S_TKc"/>
    <property type="match status" value="1"/>
</dbReference>
<dbReference type="SMART" id="SM00298">
    <property type="entry name" value="CHROMO"/>
    <property type="match status" value="1"/>
</dbReference>
<evidence type="ECO:0000313" key="6">
    <source>
        <dbReference type="Proteomes" id="UP000241769"/>
    </source>
</evidence>
<dbReference type="InterPro" id="IPR000953">
    <property type="entry name" value="Chromo/chromo_shadow_dom"/>
</dbReference>
<evidence type="ECO:0000259" key="4">
    <source>
        <dbReference type="PROSITE" id="PS50994"/>
    </source>
</evidence>
<dbReference type="InterPro" id="IPR023780">
    <property type="entry name" value="Chromo_domain"/>
</dbReference>
<feature type="domain" description="Integrase catalytic" evidence="4">
    <location>
        <begin position="1"/>
        <end position="130"/>
    </location>
</feature>
<dbReference type="Pfam" id="PF24626">
    <property type="entry name" value="SH3_Tf2-1"/>
    <property type="match status" value="1"/>
</dbReference>
<dbReference type="Gene3D" id="1.10.510.10">
    <property type="entry name" value="Transferase(Phosphotransferase) domain 1"/>
    <property type="match status" value="1"/>
</dbReference>
<proteinExistence type="predicted"/>
<dbReference type="GO" id="GO:0015074">
    <property type="term" value="P:DNA integration"/>
    <property type="evidence" value="ECO:0007669"/>
    <property type="project" value="InterPro"/>
</dbReference>
<dbReference type="GO" id="GO:0004672">
    <property type="term" value="F:protein kinase activity"/>
    <property type="evidence" value="ECO:0007669"/>
    <property type="project" value="InterPro"/>
</dbReference>
<feature type="domain" description="Protein kinase" evidence="2">
    <location>
        <begin position="660"/>
        <end position="918"/>
    </location>
</feature>
<dbReference type="PROSITE" id="PS50011">
    <property type="entry name" value="PROTEIN_KINASE_DOM"/>
    <property type="match status" value="1"/>
</dbReference>
<dbReference type="PROSITE" id="PS50013">
    <property type="entry name" value="CHROMO_2"/>
    <property type="match status" value="1"/>
</dbReference>
<sequence length="939" mass="107236">MSIGDPLIKREEIRTLSSPNHAKLYIREIFRHHGIPKQIITDRGPQFASIFWNSFLSGIGSKPSLSTAYHPETDGQSERTNAIIEQYLRIFCNYLQDDWVEWLSLGEFTMNNTVQAATGITPFVANTGFHPRFDVNSFSHTLNDAADKLQDIMKEVSTYLQQRIEEARTTMARYADQGRREAPTYKEGDMVYLSTKNITTRRPYKKLDDLRVGPFKVLSAIAKDGKPATACRLELPPQWTIHPVFHVSLLSKLPPDTFDRQETSEPPNIINDGNEYEVSRVLDSRMHRNKLQYRLRWKNRSTAEDVWEDAAKAKQMAGDLIDEYHRKYPRRPPFRQTIGNRSAPRVVRSKAKPQDQPPEPSNDDSSTPEDDEDTSPDHHEDNITSSDHHEDTANPSPAPTTRPRVDFKEEGAISTPMITFHDDIFTHERPKSHYVQHRILIVNRASLILPVRGVDPSPQRVVPLNEPQSLQAEKIIVHRKCIRVKRSELNELIDLFQCLKLDEKENPVSSKDEEPVTSADAEADAEVEAKSEAQNCSEEEDPHGSPDETIAFHHPADDLYISKDFDIHQMRTKRIRCRYLSNGRYQLALRDKVVAYIEKVLGLWTIRIPKGELTYGVLCEGEELKRDVLTSHAVYTVVYRDQEVDRIEIGRVEWTEAVGCTFRKILGQGGCGLIVEGRSPFSNYAIKLERSECTERSSSEADIALKMSSGPETRPYVIHTERVIPVRDVTQPGDDIIISVMERAHHDLYGFIRAVPSTLDNYKVMEKLVTGVQAIHTAGVLHLDLKPANILMVGKDPKIADWGLSKWINDTWILHGSGTPAYAAPEVLLGDEPNASSDIFSLGRIFYEMITGRQMAHVPVPSEKEEFFEYEKSYNKTLNDELQWIDCSTMRRLLFTMMMRDVEERPTTEGVLFELALLSRPKSPVQKRMFKARRSSRQL</sequence>
<dbReference type="SUPFAM" id="SSF54160">
    <property type="entry name" value="Chromo domain-like"/>
    <property type="match status" value="1"/>
</dbReference>
<organism evidence="5 6">
    <name type="scientific">Planoprotostelium fungivorum</name>
    <dbReference type="NCBI Taxonomy" id="1890364"/>
    <lineage>
        <taxon>Eukaryota</taxon>
        <taxon>Amoebozoa</taxon>
        <taxon>Evosea</taxon>
        <taxon>Variosea</taxon>
        <taxon>Cavosteliida</taxon>
        <taxon>Cavosteliaceae</taxon>
        <taxon>Planoprotostelium</taxon>
    </lineage>
</organism>
<feature type="region of interest" description="Disordered" evidence="1">
    <location>
        <begin position="324"/>
        <end position="406"/>
    </location>
</feature>
<dbReference type="Gene3D" id="2.40.50.40">
    <property type="match status" value="1"/>
</dbReference>
<dbReference type="InterPro" id="IPR016197">
    <property type="entry name" value="Chromo-like_dom_sf"/>
</dbReference>
<dbReference type="PROSITE" id="PS00108">
    <property type="entry name" value="PROTEIN_KINASE_ST"/>
    <property type="match status" value="1"/>
</dbReference>
<dbReference type="PROSITE" id="PS50994">
    <property type="entry name" value="INTEGRASE"/>
    <property type="match status" value="1"/>
</dbReference>
<dbReference type="EMBL" id="MDYQ01000096">
    <property type="protein sequence ID" value="PRP82736.1"/>
    <property type="molecule type" value="Genomic_DNA"/>
</dbReference>
<dbReference type="InterPro" id="IPR008271">
    <property type="entry name" value="Ser/Thr_kinase_AS"/>
</dbReference>
<feature type="domain" description="Chromo" evidence="3">
    <location>
        <begin position="276"/>
        <end position="336"/>
    </location>
</feature>
<dbReference type="InterPro" id="IPR012337">
    <property type="entry name" value="RNaseH-like_sf"/>
</dbReference>
<dbReference type="GO" id="GO:0005524">
    <property type="term" value="F:ATP binding"/>
    <property type="evidence" value="ECO:0007669"/>
    <property type="project" value="InterPro"/>
</dbReference>
<dbReference type="Gene3D" id="3.30.420.10">
    <property type="entry name" value="Ribonuclease H-like superfamily/Ribonuclease H"/>
    <property type="match status" value="1"/>
</dbReference>
<evidence type="ECO:0000259" key="3">
    <source>
        <dbReference type="PROSITE" id="PS50013"/>
    </source>
</evidence>
<evidence type="ECO:0000259" key="2">
    <source>
        <dbReference type="PROSITE" id="PS50011"/>
    </source>
</evidence>
<name>A0A2P6NFJ1_9EUKA</name>
<dbReference type="InterPro" id="IPR050951">
    <property type="entry name" value="Retrovirus_Pol_polyprotein"/>
</dbReference>
<dbReference type="OrthoDB" id="4062651at2759"/>
<feature type="compositionally biased region" description="Basic and acidic residues" evidence="1">
    <location>
        <begin position="375"/>
        <end position="392"/>
    </location>
</feature>
<dbReference type="InterPro" id="IPR036397">
    <property type="entry name" value="RNaseH_sf"/>
</dbReference>
<dbReference type="Pfam" id="PF00069">
    <property type="entry name" value="Pkinase"/>
    <property type="match status" value="1"/>
</dbReference>
<evidence type="ECO:0000313" key="5">
    <source>
        <dbReference type="EMBL" id="PRP82736.1"/>
    </source>
</evidence>
<feature type="region of interest" description="Disordered" evidence="1">
    <location>
        <begin position="507"/>
        <end position="551"/>
    </location>
</feature>
<accession>A0A2P6NFJ1</accession>